<proteinExistence type="predicted"/>
<accession>A0ABV6G2A6</accession>
<name>A0ABV6G2A6_9GAMM</name>
<organism evidence="1 2">
    <name type="scientific">Kushneria aurantia</name>
    <dbReference type="NCBI Taxonomy" id="504092"/>
    <lineage>
        <taxon>Bacteria</taxon>
        <taxon>Pseudomonadati</taxon>
        <taxon>Pseudomonadota</taxon>
        <taxon>Gammaproteobacteria</taxon>
        <taxon>Oceanospirillales</taxon>
        <taxon>Halomonadaceae</taxon>
        <taxon>Kushneria</taxon>
    </lineage>
</organism>
<evidence type="ECO:0000313" key="2">
    <source>
        <dbReference type="Proteomes" id="UP001589814"/>
    </source>
</evidence>
<gene>
    <name evidence="1" type="ORF">ACFFHW_05375</name>
</gene>
<evidence type="ECO:0000313" key="1">
    <source>
        <dbReference type="EMBL" id="MFC0267429.1"/>
    </source>
</evidence>
<keyword evidence="2" id="KW-1185">Reference proteome</keyword>
<sequence length="40" mass="4196">MTIPLHFCAGGSTVSGVAYAMVTFNTSMQQMAVDEITTLA</sequence>
<dbReference type="RefSeq" id="WP_019952677.1">
    <property type="nucleotide sequence ID" value="NZ_JBHLVX010000019.1"/>
</dbReference>
<protein>
    <submittedName>
        <fullName evidence="1">Uncharacterized protein</fullName>
    </submittedName>
</protein>
<reference evidence="1 2" key="1">
    <citation type="submission" date="2024-09" db="EMBL/GenBank/DDBJ databases">
        <authorList>
            <person name="Sun Q."/>
            <person name="Mori K."/>
        </authorList>
    </citation>
    <scope>NUCLEOTIDE SEQUENCE [LARGE SCALE GENOMIC DNA]</scope>
    <source>
        <strain evidence="1 2">CCM 7415</strain>
    </source>
</reference>
<dbReference type="Proteomes" id="UP001589814">
    <property type="component" value="Unassembled WGS sequence"/>
</dbReference>
<dbReference type="EMBL" id="JBHLVX010000019">
    <property type="protein sequence ID" value="MFC0267429.1"/>
    <property type="molecule type" value="Genomic_DNA"/>
</dbReference>
<comment type="caution">
    <text evidence="1">The sequence shown here is derived from an EMBL/GenBank/DDBJ whole genome shotgun (WGS) entry which is preliminary data.</text>
</comment>